<evidence type="ECO:0000256" key="1">
    <source>
        <dbReference type="ARBA" id="ARBA00010197"/>
    </source>
</evidence>
<feature type="compositionally biased region" description="Basic and acidic residues" evidence="4">
    <location>
        <begin position="161"/>
        <end position="240"/>
    </location>
</feature>
<dbReference type="GO" id="GO:0000974">
    <property type="term" value="C:Prp19 complex"/>
    <property type="evidence" value="ECO:0007669"/>
    <property type="project" value="EnsemblFungi"/>
</dbReference>
<feature type="compositionally biased region" description="Basic and acidic residues" evidence="4">
    <location>
        <begin position="311"/>
        <end position="338"/>
    </location>
</feature>
<dbReference type="AlphaFoldDB" id="W6MLZ6"/>
<keyword evidence="3" id="KW-0507">mRNA processing</keyword>
<dbReference type="GO" id="GO:0003723">
    <property type="term" value="F:RNA binding"/>
    <property type="evidence" value="ECO:0007669"/>
    <property type="project" value="EnsemblFungi"/>
</dbReference>
<reference evidence="6" key="1">
    <citation type="submission" date="2013-12" db="EMBL/GenBank/DDBJ databases">
        <authorList>
            <person name="Genoscope - CEA"/>
        </authorList>
    </citation>
    <scope>NUCLEOTIDE SEQUENCE</scope>
    <source>
        <strain evidence="6">CBS 1993</strain>
    </source>
</reference>
<evidence type="ECO:0000256" key="4">
    <source>
        <dbReference type="SAM" id="MobiDB-lite"/>
    </source>
</evidence>
<dbReference type="EMBL" id="HG793128">
    <property type="protein sequence ID" value="CDK27203.1"/>
    <property type="molecule type" value="Genomic_DNA"/>
</dbReference>
<dbReference type="STRING" id="1382522.W6MLZ6"/>
<proteinExistence type="inferred from homology"/>
<feature type="compositionally biased region" description="Low complexity" evidence="4">
    <location>
        <begin position="76"/>
        <end position="85"/>
    </location>
</feature>
<feature type="region of interest" description="Disordered" evidence="4">
    <location>
        <begin position="55"/>
        <end position="85"/>
    </location>
</feature>
<feature type="region of interest" description="Disordered" evidence="4">
    <location>
        <begin position="1"/>
        <end position="24"/>
    </location>
</feature>
<feature type="region of interest" description="Disordered" evidence="4">
    <location>
        <begin position="295"/>
        <end position="375"/>
    </location>
</feature>
<dbReference type="GO" id="GO:0000398">
    <property type="term" value="P:mRNA splicing, via spliceosome"/>
    <property type="evidence" value="ECO:0007669"/>
    <property type="project" value="InterPro"/>
</dbReference>
<protein>
    <recommendedName>
        <fullName evidence="2 3">Pre-mRNA-processing protein 45</fullName>
    </recommendedName>
</protein>
<keyword evidence="3" id="KW-0539">Nucleus</keyword>
<comment type="subcellular location">
    <subcellularLocation>
        <location evidence="3">Nucleus</location>
    </subcellularLocation>
</comment>
<feature type="domain" description="SKI-interacting protein SKIP SNW" evidence="5">
    <location>
        <begin position="24"/>
        <end position="181"/>
    </location>
</feature>
<gene>
    <name evidence="6" type="ORF">KUCA_T00003180001</name>
</gene>
<keyword evidence="3" id="KW-0508">mRNA splicing</keyword>
<feature type="compositionally biased region" description="Basic and acidic residues" evidence="4">
    <location>
        <begin position="14"/>
        <end position="24"/>
    </location>
</feature>
<accession>W6MLZ6</accession>
<evidence type="ECO:0000256" key="2">
    <source>
        <dbReference type="ARBA" id="ARBA00022160"/>
    </source>
</evidence>
<keyword evidence="3" id="KW-0747">Spliceosome</keyword>
<dbReference type="GO" id="GO:0060090">
    <property type="term" value="F:molecular adaptor activity"/>
    <property type="evidence" value="ECO:0007669"/>
    <property type="project" value="EnsemblFungi"/>
</dbReference>
<dbReference type="HOGENOM" id="CLU_006601_3_0_1"/>
<dbReference type="GO" id="GO:0071014">
    <property type="term" value="C:post-mRNA release spliceosomal complex"/>
    <property type="evidence" value="ECO:0007669"/>
    <property type="project" value="EnsemblFungi"/>
</dbReference>
<dbReference type="InterPro" id="IPR017862">
    <property type="entry name" value="SKI-int_prot_SKIP"/>
</dbReference>
<dbReference type="PANTHER" id="PTHR12096">
    <property type="entry name" value="NUCLEAR PROTEIN SKIP-RELATED"/>
    <property type="match status" value="1"/>
</dbReference>
<feature type="region of interest" description="Disordered" evidence="4">
    <location>
        <begin position="161"/>
        <end position="255"/>
    </location>
</feature>
<evidence type="ECO:0000256" key="3">
    <source>
        <dbReference type="RuleBase" id="RU367140"/>
    </source>
</evidence>
<evidence type="ECO:0000313" key="7">
    <source>
        <dbReference type="Proteomes" id="UP000019384"/>
    </source>
</evidence>
<dbReference type="Pfam" id="PF02731">
    <property type="entry name" value="SKIP_SNW"/>
    <property type="match status" value="1"/>
</dbReference>
<sequence length="375" mass="42522">MGNSDLVRLTELAGKAEKKDDKPTYVKYTPSSVIQRSDTPKQRKIKIVDKQIDPVLPPKFRHKKTPARPPSPPAPVLHAPAPSVSAEDQKKWYIPPAISNWKNPNGFTIAIDKRLASTGAGLHDVEVNKNFADLSEALELADKQAREEIKLRAEIQKKLAEQKAAEKENRLRQIAEESRRGRLEQNEPEEPEFKSEAARRRAEIRAERRKKAERELRIESMGKEQRVKMMAKDSGREISERVALGVSKPSSNADSKYDSRLYLQASGANARSSEDQLYSTPLFSAQEAIHNIYRQRGNGGADDDGLDADEQMNRFEKESRFDELKRPTKGFSHAEKSLNEQASGPIVFEKDDKSLEEESTRYYGLDENPSKRQKK</sequence>
<keyword evidence="7" id="KW-1185">Reference proteome</keyword>
<evidence type="ECO:0000259" key="5">
    <source>
        <dbReference type="Pfam" id="PF02731"/>
    </source>
</evidence>
<dbReference type="RefSeq" id="XP_022459199.1">
    <property type="nucleotide sequence ID" value="XM_022601569.1"/>
</dbReference>
<evidence type="ECO:0000313" key="6">
    <source>
        <dbReference type="EMBL" id="CDK27203.1"/>
    </source>
</evidence>
<reference evidence="6" key="2">
    <citation type="submission" date="2014-02" db="EMBL/GenBank/DDBJ databases">
        <title>Complete DNA sequence of /Kuraishia capsulata/ illustrates novel genomic features among budding yeasts (/Saccharomycotina/).</title>
        <authorList>
            <person name="Morales L."/>
            <person name="Noel B."/>
            <person name="Porcel B."/>
            <person name="Marcet-Houben M."/>
            <person name="Hullo M-F."/>
            <person name="Sacerdot C."/>
            <person name="Tekaia F."/>
            <person name="Leh-Louis V."/>
            <person name="Despons L."/>
            <person name="Khanna V."/>
            <person name="Aury J-M."/>
            <person name="Barbe V."/>
            <person name="Couloux A."/>
            <person name="Labadie K."/>
            <person name="Pelletier E."/>
            <person name="Souciet J-L."/>
            <person name="Boekhout T."/>
            <person name="Gabaldon T."/>
            <person name="Wincker P."/>
            <person name="Dujon B."/>
        </authorList>
    </citation>
    <scope>NUCLEOTIDE SEQUENCE</scope>
    <source>
        <strain evidence="6">CBS 1993</strain>
    </source>
</reference>
<dbReference type="InterPro" id="IPR004015">
    <property type="entry name" value="SKI-int_prot_SKIP_SNW-dom"/>
</dbReference>
<dbReference type="Proteomes" id="UP000019384">
    <property type="component" value="Unassembled WGS sequence"/>
</dbReference>
<dbReference type="OrthoDB" id="666364at2759"/>
<dbReference type="GeneID" id="34520587"/>
<comment type="function">
    <text evidence="3">Involved in pre-mRNA splicing.</text>
</comment>
<organism evidence="6 7">
    <name type="scientific">Kuraishia capsulata CBS 1993</name>
    <dbReference type="NCBI Taxonomy" id="1382522"/>
    <lineage>
        <taxon>Eukaryota</taxon>
        <taxon>Fungi</taxon>
        <taxon>Dikarya</taxon>
        <taxon>Ascomycota</taxon>
        <taxon>Saccharomycotina</taxon>
        <taxon>Pichiomycetes</taxon>
        <taxon>Pichiales</taxon>
        <taxon>Pichiaceae</taxon>
        <taxon>Kuraishia</taxon>
    </lineage>
</organism>
<feature type="compositionally biased region" description="Acidic residues" evidence="4">
    <location>
        <begin position="301"/>
        <end position="310"/>
    </location>
</feature>
<comment type="similarity">
    <text evidence="1 3">Belongs to the SNW family.</text>
</comment>
<feature type="compositionally biased region" description="Basic and acidic residues" evidence="4">
    <location>
        <begin position="348"/>
        <end position="360"/>
    </location>
</feature>
<comment type="subunit">
    <text evidence="3">Associated with the spliceosome.</text>
</comment>
<name>W6MLZ6_9ASCO</name>